<dbReference type="Proteomes" id="UP001626550">
    <property type="component" value="Unassembled WGS sequence"/>
</dbReference>
<reference evidence="1 2" key="1">
    <citation type="submission" date="2024-11" db="EMBL/GenBank/DDBJ databases">
        <title>Adaptive evolution of stress response genes in parasites aligns with host niche diversity.</title>
        <authorList>
            <person name="Hahn C."/>
            <person name="Resl P."/>
        </authorList>
    </citation>
    <scope>NUCLEOTIDE SEQUENCE [LARGE SCALE GENOMIC DNA]</scope>
    <source>
        <strain evidence="1">EGGRZ-B1_66</strain>
        <tissue evidence="1">Body</tissue>
    </source>
</reference>
<sequence length="87" mass="9702">MTRDRKLRCPERGLAIKWIAVKHSMLHDRSIGLACIALKPCSQCCCVYAGLEPCVLECMGSYCIGVQYTDSVQFIARAGAQNMYLQL</sequence>
<gene>
    <name evidence="1" type="ORF">Ciccas_011158</name>
</gene>
<keyword evidence="2" id="KW-1185">Reference proteome</keyword>
<dbReference type="AlphaFoldDB" id="A0ABD2PT92"/>
<evidence type="ECO:0000313" key="2">
    <source>
        <dbReference type="Proteomes" id="UP001626550"/>
    </source>
</evidence>
<dbReference type="EMBL" id="JBJKFK010003089">
    <property type="protein sequence ID" value="KAL3310278.1"/>
    <property type="molecule type" value="Genomic_DNA"/>
</dbReference>
<comment type="caution">
    <text evidence="1">The sequence shown here is derived from an EMBL/GenBank/DDBJ whole genome shotgun (WGS) entry which is preliminary data.</text>
</comment>
<evidence type="ECO:0000313" key="1">
    <source>
        <dbReference type="EMBL" id="KAL3310278.1"/>
    </source>
</evidence>
<accession>A0ABD2PT92</accession>
<protein>
    <submittedName>
        <fullName evidence="1">Uncharacterized protein</fullName>
    </submittedName>
</protein>
<proteinExistence type="predicted"/>
<name>A0ABD2PT92_9PLAT</name>
<organism evidence="1 2">
    <name type="scientific">Cichlidogyrus casuarinus</name>
    <dbReference type="NCBI Taxonomy" id="1844966"/>
    <lineage>
        <taxon>Eukaryota</taxon>
        <taxon>Metazoa</taxon>
        <taxon>Spiralia</taxon>
        <taxon>Lophotrochozoa</taxon>
        <taxon>Platyhelminthes</taxon>
        <taxon>Monogenea</taxon>
        <taxon>Monopisthocotylea</taxon>
        <taxon>Dactylogyridea</taxon>
        <taxon>Ancyrocephalidae</taxon>
        <taxon>Cichlidogyrus</taxon>
    </lineage>
</organism>